<dbReference type="InterPro" id="IPR002429">
    <property type="entry name" value="CcO_II-like_C"/>
</dbReference>
<proteinExistence type="inferred from homology"/>
<dbReference type="RefSeq" id="WP_243649452.1">
    <property type="nucleotide sequence ID" value="NZ_SLXV01000012.1"/>
</dbReference>
<dbReference type="InterPro" id="IPR045187">
    <property type="entry name" value="CcO_II"/>
</dbReference>
<keyword evidence="11 17" id="KW-0186">Copper</keyword>
<gene>
    <name evidence="22" type="ORF">EDD57_11237</name>
</gene>
<keyword evidence="5 16" id="KW-0812">Transmembrane</keyword>
<dbReference type="GO" id="GO:0016491">
    <property type="term" value="F:oxidoreductase activity"/>
    <property type="evidence" value="ECO:0007669"/>
    <property type="project" value="InterPro"/>
</dbReference>
<dbReference type="Gene3D" id="1.10.287.90">
    <property type="match status" value="1"/>
</dbReference>
<dbReference type="Pfam" id="PF02790">
    <property type="entry name" value="COX2_TM"/>
    <property type="match status" value="1"/>
</dbReference>
<feature type="domain" description="Cytochrome c" evidence="21">
    <location>
        <begin position="252"/>
        <end position="339"/>
    </location>
</feature>
<evidence type="ECO:0000256" key="8">
    <source>
        <dbReference type="ARBA" id="ARBA00022982"/>
    </source>
</evidence>
<keyword evidence="6 15" id="KW-0479">Metal-binding</keyword>
<dbReference type="PROSITE" id="PS51257">
    <property type="entry name" value="PROKAR_LIPOPROTEIN"/>
    <property type="match status" value="1"/>
</dbReference>
<name>A0A4R2RXE6_9BACL</name>
<feature type="domain" description="Cytochrome oxidase subunit II copper A binding" evidence="19">
    <location>
        <begin position="129"/>
        <end position="241"/>
    </location>
</feature>
<comment type="catalytic activity">
    <reaction evidence="14 17">
        <text>4 Fe(II)-[cytochrome c] + O2 + 8 H(+)(in) = 4 Fe(III)-[cytochrome c] + 2 H2O + 4 H(+)(out)</text>
        <dbReference type="Rhea" id="RHEA:11436"/>
        <dbReference type="Rhea" id="RHEA-COMP:10350"/>
        <dbReference type="Rhea" id="RHEA-COMP:14399"/>
        <dbReference type="ChEBI" id="CHEBI:15377"/>
        <dbReference type="ChEBI" id="CHEBI:15378"/>
        <dbReference type="ChEBI" id="CHEBI:15379"/>
        <dbReference type="ChEBI" id="CHEBI:29033"/>
        <dbReference type="ChEBI" id="CHEBI:29034"/>
        <dbReference type="EC" id="7.1.1.9"/>
    </reaction>
</comment>
<dbReference type="GO" id="GO:0042773">
    <property type="term" value="P:ATP synthesis coupled electron transport"/>
    <property type="evidence" value="ECO:0007669"/>
    <property type="project" value="TreeGrafter"/>
</dbReference>
<dbReference type="InterPro" id="IPR034236">
    <property type="entry name" value="CuRO_CcO_Caa3_II"/>
</dbReference>
<sequence length="339" mass="37820">MSRKGLWRILAVLALAMLVLAGCDSSKILPSDALNVLDPKGTAGEKSLDLIYFSIAIMLVVFAIVMAIFIYVLVKFRKREGVTLDRSKYKDHNTVLEIIWTVLPIAALVALAIPTVKYTFDLAEVPKGDDVLVVEVVGHQYWWEFKYPKQGFKTAQELHIPVGKKVHFKITGTDVLHAFWVPALGGKMDVIPGRVNELTLDAKKAGLYHGKCAELCGASHALMDFKVVAEEQADFDKWIAKMSAPPAPVVTAKEKQGEEIFNSSCIKCHAGMDPKREGPDLTKFGNRQSIAGILKYDEKNLKAWLKDPKSIKPGTKMEKFDFLNDQELDALTQYLMNRK</sequence>
<evidence type="ECO:0000256" key="15">
    <source>
        <dbReference type="PROSITE-ProRule" id="PRU00433"/>
    </source>
</evidence>
<reference evidence="22 23" key="1">
    <citation type="submission" date="2019-03" db="EMBL/GenBank/DDBJ databases">
        <title>Genomic Encyclopedia of Type Strains, Phase IV (KMG-IV): sequencing the most valuable type-strain genomes for metagenomic binning, comparative biology and taxonomic classification.</title>
        <authorList>
            <person name="Goeker M."/>
        </authorList>
    </citation>
    <scope>NUCLEOTIDE SEQUENCE [LARGE SCALE GENOMIC DNA]</scope>
    <source>
        <strain evidence="22 23">DSM 46831</strain>
    </source>
</reference>
<dbReference type="InterPro" id="IPR036257">
    <property type="entry name" value="Cyt_c_oxidase_su2_TM_sf"/>
</dbReference>
<dbReference type="EC" id="7.1.1.9" evidence="17"/>
<dbReference type="InterPro" id="IPR011759">
    <property type="entry name" value="Cyt_c_oxidase_su2_TM_dom"/>
</dbReference>
<evidence type="ECO:0000256" key="14">
    <source>
        <dbReference type="ARBA" id="ARBA00047816"/>
    </source>
</evidence>
<keyword evidence="23" id="KW-1185">Reference proteome</keyword>
<keyword evidence="10 15" id="KW-0408">Iron</keyword>
<dbReference type="PROSITE" id="PS00078">
    <property type="entry name" value="COX2"/>
    <property type="match status" value="1"/>
</dbReference>
<dbReference type="PROSITE" id="PS51007">
    <property type="entry name" value="CYTC"/>
    <property type="match status" value="1"/>
</dbReference>
<evidence type="ECO:0000256" key="13">
    <source>
        <dbReference type="ARBA" id="ARBA00024688"/>
    </source>
</evidence>
<dbReference type="CDD" id="cd04213">
    <property type="entry name" value="CuRO_CcO_Caa3_II"/>
    <property type="match status" value="1"/>
</dbReference>
<dbReference type="InterPro" id="IPR008972">
    <property type="entry name" value="Cupredoxin"/>
</dbReference>
<dbReference type="InterPro" id="IPR009056">
    <property type="entry name" value="Cyt_c-like_dom"/>
</dbReference>
<evidence type="ECO:0000256" key="18">
    <source>
        <dbReference type="SAM" id="Phobius"/>
    </source>
</evidence>
<dbReference type="PANTHER" id="PTHR22888">
    <property type="entry name" value="CYTOCHROME C OXIDASE, SUBUNIT II"/>
    <property type="match status" value="1"/>
</dbReference>
<evidence type="ECO:0000256" key="17">
    <source>
        <dbReference type="RuleBase" id="RU004024"/>
    </source>
</evidence>
<dbReference type="SUPFAM" id="SSF49503">
    <property type="entry name" value="Cupredoxins"/>
    <property type="match status" value="1"/>
</dbReference>
<comment type="function">
    <text evidence="13 17">Subunits I and II form the functional core of the enzyme complex. Electrons originating in cytochrome c are transferred via heme a and Cu(A) to the binuclear center formed by heme a3 and Cu(B).</text>
</comment>
<dbReference type="AlphaFoldDB" id="A0A4R2RXE6"/>
<dbReference type="Pfam" id="PF00034">
    <property type="entry name" value="Cytochrom_C"/>
    <property type="match status" value="1"/>
</dbReference>
<evidence type="ECO:0000313" key="22">
    <source>
        <dbReference type="EMBL" id="TCP69172.1"/>
    </source>
</evidence>
<evidence type="ECO:0000256" key="6">
    <source>
        <dbReference type="ARBA" id="ARBA00022723"/>
    </source>
</evidence>
<dbReference type="InterPro" id="IPR014222">
    <property type="entry name" value="Cyt_c_oxidase_su2"/>
</dbReference>
<keyword evidence="3 16" id="KW-0813">Transport</keyword>
<evidence type="ECO:0000256" key="1">
    <source>
        <dbReference type="ARBA" id="ARBA00004141"/>
    </source>
</evidence>
<evidence type="ECO:0000259" key="19">
    <source>
        <dbReference type="PROSITE" id="PS50857"/>
    </source>
</evidence>
<keyword evidence="9 18" id="KW-1133">Transmembrane helix</keyword>
<keyword evidence="15" id="KW-0349">Heme</keyword>
<dbReference type="PROSITE" id="PS50857">
    <property type="entry name" value="COX2_CUA"/>
    <property type="match status" value="1"/>
</dbReference>
<evidence type="ECO:0000256" key="7">
    <source>
        <dbReference type="ARBA" id="ARBA00022967"/>
    </source>
</evidence>
<comment type="subcellular location">
    <subcellularLocation>
        <location evidence="16">Cell membrane</location>
        <topology evidence="16">Multi-pass membrane protein</topology>
    </subcellularLocation>
    <subcellularLocation>
        <location evidence="1">Membrane</location>
        <topology evidence="1">Multi-pass membrane protein</topology>
    </subcellularLocation>
</comment>
<dbReference type="PROSITE" id="PS50999">
    <property type="entry name" value="COX2_TM"/>
    <property type="match status" value="1"/>
</dbReference>
<evidence type="ECO:0000256" key="11">
    <source>
        <dbReference type="ARBA" id="ARBA00023008"/>
    </source>
</evidence>
<comment type="cofactor">
    <cofactor evidence="17">
        <name>Cu cation</name>
        <dbReference type="ChEBI" id="CHEBI:23378"/>
    </cofactor>
    <text evidence="17">Binds a copper A center.</text>
</comment>
<dbReference type="GO" id="GO:0005886">
    <property type="term" value="C:plasma membrane"/>
    <property type="evidence" value="ECO:0007669"/>
    <property type="project" value="UniProtKB-SubCell"/>
</dbReference>
<protein>
    <recommendedName>
        <fullName evidence="17">Cytochrome c oxidase subunit 2</fullName>
        <ecNumber evidence="17">7.1.1.9</ecNumber>
    </recommendedName>
</protein>
<evidence type="ECO:0000256" key="5">
    <source>
        <dbReference type="ARBA" id="ARBA00022692"/>
    </source>
</evidence>
<dbReference type="PRINTS" id="PR01166">
    <property type="entry name" value="CYCOXIDASEII"/>
</dbReference>
<dbReference type="NCBIfam" id="TIGR02866">
    <property type="entry name" value="CoxB"/>
    <property type="match status" value="1"/>
</dbReference>
<dbReference type="InterPro" id="IPR001505">
    <property type="entry name" value="Copper_CuA"/>
</dbReference>
<feature type="transmembrane region" description="Helical" evidence="18">
    <location>
        <begin position="50"/>
        <end position="74"/>
    </location>
</feature>
<evidence type="ECO:0000256" key="12">
    <source>
        <dbReference type="ARBA" id="ARBA00023136"/>
    </source>
</evidence>
<dbReference type="SUPFAM" id="SSF81464">
    <property type="entry name" value="Cytochrome c oxidase subunit II-like, transmembrane region"/>
    <property type="match status" value="1"/>
</dbReference>
<accession>A0A4R2RXE6</accession>
<dbReference type="GO" id="GO:0005507">
    <property type="term" value="F:copper ion binding"/>
    <property type="evidence" value="ECO:0007669"/>
    <property type="project" value="InterPro"/>
</dbReference>
<dbReference type="Pfam" id="PF00116">
    <property type="entry name" value="COX2"/>
    <property type="match status" value="1"/>
</dbReference>
<evidence type="ECO:0000256" key="2">
    <source>
        <dbReference type="ARBA" id="ARBA00007866"/>
    </source>
</evidence>
<keyword evidence="12 18" id="KW-0472">Membrane</keyword>
<comment type="similarity">
    <text evidence="2 16">Belongs to the cytochrome c oxidase subunit 2 family.</text>
</comment>
<comment type="caution">
    <text evidence="22">The sequence shown here is derived from an EMBL/GenBank/DDBJ whole genome shotgun (WGS) entry which is preliminary data.</text>
</comment>
<dbReference type="PANTHER" id="PTHR22888:SF10">
    <property type="entry name" value="CYTOCHROME C OXIDASE SUBUNIT 2"/>
    <property type="match status" value="1"/>
</dbReference>
<dbReference type="GO" id="GO:0004129">
    <property type="term" value="F:cytochrome-c oxidase activity"/>
    <property type="evidence" value="ECO:0007669"/>
    <property type="project" value="UniProtKB-EC"/>
</dbReference>
<evidence type="ECO:0000259" key="21">
    <source>
        <dbReference type="PROSITE" id="PS51007"/>
    </source>
</evidence>
<evidence type="ECO:0000256" key="4">
    <source>
        <dbReference type="ARBA" id="ARBA00022660"/>
    </source>
</evidence>
<keyword evidence="4 16" id="KW-0679">Respiratory chain</keyword>
<evidence type="ECO:0000256" key="3">
    <source>
        <dbReference type="ARBA" id="ARBA00022448"/>
    </source>
</evidence>
<feature type="domain" description="Cytochrome oxidase subunit II transmembrane region profile" evidence="20">
    <location>
        <begin position="28"/>
        <end position="126"/>
    </location>
</feature>
<feature type="transmembrane region" description="Helical" evidence="18">
    <location>
        <begin position="95"/>
        <end position="113"/>
    </location>
</feature>
<dbReference type="GO" id="GO:0020037">
    <property type="term" value="F:heme binding"/>
    <property type="evidence" value="ECO:0007669"/>
    <property type="project" value="InterPro"/>
</dbReference>
<evidence type="ECO:0000259" key="20">
    <source>
        <dbReference type="PROSITE" id="PS50999"/>
    </source>
</evidence>
<evidence type="ECO:0000256" key="9">
    <source>
        <dbReference type="ARBA" id="ARBA00022989"/>
    </source>
</evidence>
<evidence type="ECO:0000256" key="10">
    <source>
        <dbReference type="ARBA" id="ARBA00023004"/>
    </source>
</evidence>
<dbReference type="Proteomes" id="UP000294746">
    <property type="component" value="Unassembled WGS sequence"/>
</dbReference>
<keyword evidence="7" id="KW-1278">Translocase</keyword>
<evidence type="ECO:0000313" key="23">
    <source>
        <dbReference type="Proteomes" id="UP000294746"/>
    </source>
</evidence>
<keyword evidence="8 16" id="KW-0249">Electron transport</keyword>
<evidence type="ECO:0000256" key="16">
    <source>
        <dbReference type="RuleBase" id="RU000456"/>
    </source>
</evidence>
<organism evidence="22 23">
    <name type="scientific">Baia soyae</name>
    <dbReference type="NCBI Taxonomy" id="1544746"/>
    <lineage>
        <taxon>Bacteria</taxon>
        <taxon>Bacillati</taxon>
        <taxon>Bacillota</taxon>
        <taxon>Bacilli</taxon>
        <taxon>Bacillales</taxon>
        <taxon>Thermoactinomycetaceae</taxon>
        <taxon>Baia</taxon>
    </lineage>
</organism>
<dbReference type="Gene3D" id="2.60.40.420">
    <property type="entry name" value="Cupredoxins - blue copper proteins"/>
    <property type="match status" value="1"/>
</dbReference>
<dbReference type="EMBL" id="SLXV01000012">
    <property type="protein sequence ID" value="TCP69172.1"/>
    <property type="molecule type" value="Genomic_DNA"/>
</dbReference>